<reference evidence="1" key="1">
    <citation type="submission" date="2018-02" db="EMBL/GenBank/DDBJ databases">
        <title>Rhizophora mucronata_Transcriptome.</title>
        <authorList>
            <person name="Meera S.P."/>
            <person name="Sreeshan A."/>
            <person name="Augustine A."/>
        </authorList>
    </citation>
    <scope>NUCLEOTIDE SEQUENCE</scope>
    <source>
        <tissue evidence="1">Leaf</tissue>
    </source>
</reference>
<evidence type="ECO:0000313" key="1">
    <source>
        <dbReference type="EMBL" id="MBX69638.1"/>
    </source>
</evidence>
<name>A0A2P2QRS8_RHIMU</name>
<dbReference type="EMBL" id="GGEC01089154">
    <property type="protein sequence ID" value="MBX69638.1"/>
    <property type="molecule type" value="Transcribed_RNA"/>
</dbReference>
<organism evidence="1">
    <name type="scientific">Rhizophora mucronata</name>
    <name type="common">Asiatic mangrove</name>
    <dbReference type="NCBI Taxonomy" id="61149"/>
    <lineage>
        <taxon>Eukaryota</taxon>
        <taxon>Viridiplantae</taxon>
        <taxon>Streptophyta</taxon>
        <taxon>Embryophyta</taxon>
        <taxon>Tracheophyta</taxon>
        <taxon>Spermatophyta</taxon>
        <taxon>Magnoliopsida</taxon>
        <taxon>eudicotyledons</taxon>
        <taxon>Gunneridae</taxon>
        <taxon>Pentapetalae</taxon>
        <taxon>rosids</taxon>
        <taxon>fabids</taxon>
        <taxon>Malpighiales</taxon>
        <taxon>Rhizophoraceae</taxon>
        <taxon>Rhizophora</taxon>
    </lineage>
</organism>
<accession>A0A2P2QRS8</accession>
<proteinExistence type="predicted"/>
<sequence>MLFLCRYQAMVAINKETTTAMQKLTIFFFIFFQNKEGTPPSSL</sequence>
<protein>
    <submittedName>
        <fullName evidence="1">Uncharacterized protein</fullName>
    </submittedName>
</protein>
<dbReference type="AlphaFoldDB" id="A0A2P2QRS8"/>